<feature type="chain" id="PRO_5020242666" evidence="1">
    <location>
        <begin position="24"/>
        <end position="141"/>
    </location>
</feature>
<organism evidence="2 3">
    <name type="scientific">Parasulfuritortus cantonensis</name>
    <dbReference type="NCBI Taxonomy" id="2528202"/>
    <lineage>
        <taxon>Bacteria</taxon>
        <taxon>Pseudomonadati</taxon>
        <taxon>Pseudomonadota</taxon>
        <taxon>Betaproteobacteria</taxon>
        <taxon>Nitrosomonadales</taxon>
        <taxon>Thiobacillaceae</taxon>
        <taxon>Parasulfuritortus</taxon>
    </lineage>
</organism>
<evidence type="ECO:0000313" key="2">
    <source>
        <dbReference type="EMBL" id="TCJ17967.1"/>
    </source>
</evidence>
<feature type="signal peptide" evidence="1">
    <location>
        <begin position="1"/>
        <end position="23"/>
    </location>
</feature>
<keyword evidence="3" id="KW-1185">Reference proteome</keyword>
<keyword evidence="1" id="KW-0732">Signal</keyword>
<sequence>MHMRYTLLAAAALAMLAASGALADTPSQAPAQSPVQAQPLPYGYMNPFDPNWWLATLNNMMRLYSVPMTPPAGSPAAPAPVVPFFPFYVPAVAAPATPAQDSGAYVATETPYGTIYTFNYADPSAWSNIFAQPYGAPGTGR</sequence>
<comment type="caution">
    <text evidence="2">The sequence shown here is derived from an EMBL/GenBank/DDBJ whole genome shotgun (WGS) entry which is preliminary data.</text>
</comment>
<dbReference type="RefSeq" id="WP_131444886.1">
    <property type="nucleotide sequence ID" value="NZ_SJZB01000013.1"/>
</dbReference>
<gene>
    <name evidence="2" type="ORF">EZJ19_03415</name>
</gene>
<dbReference type="Proteomes" id="UP000295443">
    <property type="component" value="Unassembled WGS sequence"/>
</dbReference>
<dbReference type="AlphaFoldDB" id="A0A4R1BKY8"/>
<name>A0A4R1BKY8_9PROT</name>
<dbReference type="EMBL" id="SJZB01000013">
    <property type="protein sequence ID" value="TCJ17967.1"/>
    <property type="molecule type" value="Genomic_DNA"/>
</dbReference>
<evidence type="ECO:0000256" key="1">
    <source>
        <dbReference type="SAM" id="SignalP"/>
    </source>
</evidence>
<evidence type="ECO:0000313" key="3">
    <source>
        <dbReference type="Proteomes" id="UP000295443"/>
    </source>
</evidence>
<reference evidence="2 3" key="1">
    <citation type="submission" date="2019-03" db="EMBL/GenBank/DDBJ databases">
        <title>Genome sequence of Thiobacillaceae bacterium LSR1, a sulfur-oxidizing bacterium isolated from freshwater sediment.</title>
        <authorList>
            <person name="Li S."/>
        </authorList>
    </citation>
    <scope>NUCLEOTIDE SEQUENCE [LARGE SCALE GENOMIC DNA]</scope>
    <source>
        <strain evidence="2 3">LSR1</strain>
    </source>
</reference>
<protein>
    <submittedName>
        <fullName evidence="2">Uncharacterized protein</fullName>
    </submittedName>
</protein>
<proteinExistence type="predicted"/>
<accession>A0A4R1BKY8</accession>